<keyword evidence="2" id="KW-0812">Transmembrane</keyword>
<evidence type="ECO:0000313" key="4">
    <source>
        <dbReference type="Proteomes" id="UP000706124"/>
    </source>
</evidence>
<gene>
    <name evidence="3" type="ORF">E4U60_002833</name>
</gene>
<keyword evidence="2" id="KW-0472">Membrane</keyword>
<protein>
    <submittedName>
        <fullName evidence="3">Uncharacterized protein</fullName>
    </submittedName>
</protein>
<comment type="caution">
    <text evidence="3">The sequence shown here is derived from an EMBL/GenBank/DDBJ whole genome shotgun (WGS) entry which is preliminary data.</text>
</comment>
<evidence type="ECO:0000256" key="1">
    <source>
        <dbReference type="SAM" id="MobiDB-lite"/>
    </source>
</evidence>
<accession>A0A9P7MAV8</accession>
<keyword evidence="4" id="KW-1185">Reference proteome</keyword>
<organism evidence="3 4">
    <name type="scientific">Claviceps pazoutovae</name>
    <dbReference type="NCBI Taxonomy" id="1649127"/>
    <lineage>
        <taxon>Eukaryota</taxon>
        <taxon>Fungi</taxon>
        <taxon>Dikarya</taxon>
        <taxon>Ascomycota</taxon>
        <taxon>Pezizomycotina</taxon>
        <taxon>Sordariomycetes</taxon>
        <taxon>Hypocreomycetidae</taxon>
        <taxon>Hypocreales</taxon>
        <taxon>Clavicipitaceae</taxon>
        <taxon>Claviceps</taxon>
    </lineage>
</organism>
<feature type="region of interest" description="Disordered" evidence="1">
    <location>
        <begin position="17"/>
        <end position="37"/>
    </location>
</feature>
<name>A0A9P7MAV8_9HYPO</name>
<evidence type="ECO:0000256" key="2">
    <source>
        <dbReference type="SAM" id="Phobius"/>
    </source>
</evidence>
<evidence type="ECO:0000313" key="3">
    <source>
        <dbReference type="EMBL" id="KAG5935991.1"/>
    </source>
</evidence>
<keyword evidence="2" id="KW-1133">Transmembrane helix</keyword>
<dbReference type="OrthoDB" id="4948284at2759"/>
<dbReference type="EMBL" id="SRPO01000233">
    <property type="protein sequence ID" value="KAG5935991.1"/>
    <property type="molecule type" value="Genomic_DNA"/>
</dbReference>
<dbReference type="AlphaFoldDB" id="A0A9P7MAV8"/>
<proteinExistence type="predicted"/>
<sequence length="94" mass="10014">MLRHIARTRSLRPTAFLQRRLYSPGPNEPAEFSANKSSGNMSKFIAAGVTVVALGAYSFMAGNPRQAAKVDIKTNPEAAVESVPSKEGQGGVPR</sequence>
<reference evidence="3 4" key="1">
    <citation type="journal article" date="2020" name="bioRxiv">
        <title>Whole genome comparisons of ergot fungi reveals the divergence and evolution of species within the genus Claviceps are the result of varying mechanisms driving genome evolution and host range expansion.</title>
        <authorList>
            <person name="Wyka S.A."/>
            <person name="Mondo S.J."/>
            <person name="Liu M."/>
            <person name="Dettman J."/>
            <person name="Nalam V."/>
            <person name="Broders K.D."/>
        </authorList>
    </citation>
    <scope>NUCLEOTIDE SEQUENCE [LARGE SCALE GENOMIC DNA]</scope>
    <source>
        <strain evidence="3 4">CCC 1485</strain>
    </source>
</reference>
<feature type="region of interest" description="Disordered" evidence="1">
    <location>
        <begin position="72"/>
        <end position="94"/>
    </location>
</feature>
<feature type="transmembrane region" description="Helical" evidence="2">
    <location>
        <begin position="44"/>
        <end position="62"/>
    </location>
</feature>
<dbReference type="Proteomes" id="UP000706124">
    <property type="component" value="Unassembled WGS sequence"/>
</dbReference>